<dbReference type="GO" id="GO:0051539">
    <property type="term" value="F:4 iron, 4 sulfur cluster binding"/>
    <property type="evidence" value="ECO:0007669"/>
    <property type="project" value="UniProtKB-KW"/>
</dbReference>
<evidence type="ECO:0000313" key="8">
    <source>
        <dbReference type="EMBL" id="MBM9468121.1"/>
    </source>
</evidence>
<dbReference type="Pfam" id="PF03460">
    <property type="entry name" value="NIR_SIR_ferr"/>
    <property type="match status" value="2"/>
</dbReference>
<dbReference type="PANTHER" id="PTHR32439">
    <property type="entry name" value="FERREDOXIN--NITRITE REDUCTASE, CHLOROPLASTIC"/>
    <property type="match status" value="1"/>
</dbReference>
<evidence type="ECO:0000256" key="4">
    <source>
        <dbReference type="ARBA" id="ARBA00023002"/>
    </source>
</evidence>
<evidence type="ECO:0000256" key="2">
    <source>
        <dbReference type="ARBA" id="ARBA00022617"/>
    </source>
</evidence>
<keyword evidence="9" id="KW-1185">Reference proteome</keyword>
<dbReference type="InterPro" id="IPR045854">
    <property type="entry name" value="NO2/SO3_Rdtase_4Fe4S_sf"/>
</dbReference>
<dbReference type="SUPFAM" id="SSF56014">
    <property type="entry name" value="Nitrite and sulphite reductase 4Fe-4S domain-like"/>
    <property type="match status" value="1"/>
</dbReference>
<evidence type="ECO:0000259" key="7">
    <source>
        <dbReference type="Pfam" id="PF03460"/>
    </source>
</evidence>
<dbReference type="InterPro" id="IPR036136">
    <property type="entry name" value="Nit/Sulf_reduc_fer-like_dom_sf"/>
</dbReference>
<keyword evidence="6" id="KW-0411">Iron-sulfur</keyword>
<evidence type="ECO:0000256" key="3">
    <source>
        <dbReference type="ARBA" id="ARBA00022723"/>
    </source>
</evidence>
<evidence type="ECO:0000256" key="6">
    <source>
        <dbReference type="ARBA" id="ARBA00023014"/>
    </source>
</evidence>
<feature type="domain" description="Nitrite/Sulfite reductase ferredoxin-like" evidence="7">
    <location>
        <begin position="256"/>
        <end position="318"/>
    </location>
</feature>
<keyword evidence="5" id="KW-0408">Iron</keyword>
<reference evidence="8" key="1">
    <citation type="submission" date="2021-01" db="EMBL/GenBank/DDBJ databases">
        <title>YIM 132084 draft genome.</title>
        <authorList>
            <person name="An D."/>
        </authorList>
    </citation>
    <scope>NUCLEOTIDE SEQUENCE</scope>
    <source>
        <strain evidence="8">YIM 132084</strain>
    </source>
</reference>
<comment type="caution">
    <text evidence="8">The sequence shown here is derived from an EMBL/GenBank/DDBJ whole genome shotgun (WGS) entry which is preliminary data.</text>
</comment>
<dbReference type="Gene3D" id="3.90.480.10">
    <property type="entry name" value="Sulfite Reductase Hemoprotein,Domain 2"/>
    <property type="match status" value="1"/>
</dbReference>
<dbReference type="RefSeq" id="WP_205261075.1">
    <property type="nucleotide sequence ID" value="NZ_JAERWK010000016.1"/>
</dbReference>
<protein>
    <submittedName>
        <fullName evidence="8">Precorrin-3B synthase</fullName>
    </submittedName>
</protein>
<evidence type="ECO:0000256" key="5">
    <source>
        <dbReference type="ARBA" id="ARBA00023004"/>
    </source>
</evidence>
<dbReference type="InterPro" id="IPR051329">
    <property type="entry name" value="NIR_SIR_4Fe-4S"/>
</dbReference>
<accession>A0A938Y8S2</accession>
<gene>
    <name evidence="8" type="ORF">JL106_12615</name>
</gene>
<proteinExistence type="predicted"/>
<dbReference type="EMBL" id="JAERWK010000016">
    <property type="protein sequence ID" value="MBM9468121.1"/>
    <property type="molecule type" value="Genomic_DNA"/>
</dbReference>
<dbReference type="PANTHER" id="PTHR32439:SF9">
    <property type="entry name" value="BLR3264 PROTEIN"/>
    <property type="match status" value="1"/>
</dbReference>
<dbReference type="Gene3D" id="3.30.413.10">
    <property type="entry name" value="Sulfite Reductase Hemoprotein, domain 1"/>
    <property type="match status" value="1"/>
</dbReference>
<name>A0A938Y8S2_9ACTN</name>
<keyword evidence="2" id="KW-0349">Heme</keyword>
<dbReference type="Gene3D" id="3.90.480.20">
    <property type="match status" value="1"/>
</dbReference>
<sequence>MPRPADDRCPGVLRAHTAVDGALVRVRIPGGAAPASVLATLSELAGRFADGRLQLTGRGNVQLRGLRSRDGSHPGDAAARAGVPDDLVAAVTDLGLLPSDRHERVRNIVTSPLTGRMGGLADLRGLARALDDALCDDDDLGALPGRVLFALDDGRGDVAGPRADFAVRSVAPDRVRMVLGGRWVGPERALASAVADLVAAARRFVAVRDGRWQVRELPGGGAELFDDQGSAPEPVRQLWTGAPGGPPALGLHDGDRAGGGRSLVVGAPLGLLTAGQVAALAAAAATGSGELIVTPWRSVVVPDLPADRADEAVRTLSAVGLGVDGDWPWSSLTACTGAPGCANALASTVDRARALAVAGRSPGGDQDGLPVHVVGCGRRCGAPAGPHVQWLAIIGGGWERTVLDGRPTAR</sequence>
<dbReference type="GO" id="GO:0046872">
    <property type="term" value="F:metal ion binding"/>
    <property type="evidence" value="ECO:0007669"/>
    <property type="project" value="UniProtKB-KW"/>
</dbReference>
<evidence type="ECO:0000313" key="9">
    <source>
        <dbReference type="Proteomes" id="UP000663792"/>
    </source>
</evidence>
<organism evidence="8 9">
    <name type="scientific">Nakamurella leprariae</name>
    <dbReference type="NCBI Taxonomy" id="2803911"/>
    <lineage>
        <taxon>Bacteria</taxon>
        <taxon>Bacillati</taxon>
        <taxon>Actinomycetota</taxon>
        <taxon>Actinomycetes</taxon>
        <taxon>Nakamurellales</taxon>
        <taxon>Nakamurellaceae</taxon>
        <taxon>Nakamurella</taxon>
    </lineage>
</organism>
<keyword evidence="4" id="KW-0560">Oxidoreductase</keyword>
<evidence type="ECO:0000256" key="1">
    <source>
        <dbReference type="ARBA" id="ARBA00022485"/>
    </source>
</evidence>
<keyword evidence="1" id="KW-0004">4Fe-4S</keyword>
<dbReference type="SUPFAM" id="SSF55124">
    <property type="entry name" value="Nitrite/Sulfite reductase N-terminal domain-like"/>
    <property type="match status" value="2"/>
</dbReference>
<feature type="domain" description="Nitrite/Sulfite reductase ferredoxin-like" evidence="7">
    <location>
        <begin position="23"/>
        <end position="68"/>
    </location>
</feature>
<keyword evidence="3" id="KW-0479">Metal-binding</keyword>
<dbReference type="GO" id="GO:0016491">
    <property type="term" value="F:oxidoreductase activity"/>
    <property type="evidence" value="ECO:0007669"/>
    <property type="project" value="UniProtKB-KW"/>
</dbReference>
<dbReference type="AlphaFoldDB" id="A0A938Y8S2"/>
<dbReference type="InterPro" id="IPR005117">
    <property type="entry name" value="NiRdtase/SiRdtase_haem-b_fer"/>
</dbReference>
<dbReference type="Proteomes" id="UP000663792">
    <property type="component" value="Unassembled WGS sequence"/>
</dbReference>